<evidence type="ECO:0000313" key="1">
    <source>
        <dbReference type="EMBL" id="QFS44407.1"/>
    </source>
</evidence>
<gene>
    <name evidence="1" type="ORF">GXM_01882</name>
</gene>
<dbReference type="Proteomes" id="UP000326678">
    <property type="component" value="Chromosome Gxm1"/>
</dbReference>
<organism evidence="1 2">
    <name type="scientific">Nostoc sphaeroides CCNUC1</name>
    <dbReference type="NCBI Taxonomy" id="2653204"/>
    <lineage>
        <taxon>Bacteria</taxon>
        <taxon>Bacillati</taxon>
        <taxon>Cyanobacteriota</taxon>
        <taxon>Cyanophyceae</taxon>
        <taxon>Nostocales</taxon>
        <taxon>Nostocaceae</taxon>
        <taxon>Nostoc</taxon>
    </lineage>
</organism>
<dbReference type="KEGG" id="nsh:GXM_01882"/>
<proteinExistence type="predicted"/>
<evidence type="ECO:0000313" key="2">
    <source>
        <dbReference type="Proteomes" id="UP000326678"/>
    </source>
</evidence>
<accession>A0A5P8VVN3</accession>
<name>A0A5P8VVN3_9NOSO</name>
<reference evidence="1 2" key="1">
    <citation type="submission" date="2019-10" db="EMBL/GenBank/DDBJ databases">
        <title>Genomic and transcriptomic insights into the perfect genentic adaptation of a filamentous nitrogen-fixing cyanobacterium to rice fields.</title>
        <authorList>
            <person name="Chen Z."/>
        </authorList>
    </citation>
    <scope>NUCLEOTIDE SEQUENCE [LARGE SCALE GENOMIC DNA]</scope>
    <source>
        <strain evidence="1">CCNUC1</strain>
    </source>
</reference>
<sequence length="62" mass="6930">MNPKSCFRGPKAATANKISCLPKRRSQYNNAASAVEGYELNLPVFTQGRLLKLQSIFIINIF</sequence>
<dbReference type="EMBL" id="CP045226">
    <property type="protein sequence ID" value="QFS44407.1"/>
    <property type="molecule type" value="Genomic_DNA"/>
</dbReference>
<protein>
    <submittedName>
        <fullName evidence="1">Uncharacterized protein</fullName>
    </submittedName>
</protein>
<keyword evidence="2" id="KW-1185">Reference proteome</keyword>
<dbReference type="AlphaFoldDB" id="A0A5P8VVN3"/>